<dbReference type="AlphaFoldDB" id="A0A3B0ZRA8"/>
<accession>A0A3B0ZRA8</accession>
<organism evidence="1">
    <name type="scientific">hydrothermal vent metagenome</name>
    <dbReference type="NCBI Taxonomy" id="652676"/>
    <lineage>
        <taxon>unclassified sequences</taxon>
        <taxon>metagenomes</taxon>
        <taxon>ecological metagenomes</taxon>
    </lineage>
</organism>
<reference evidence="1" key="1">
    <citation type="submission" date="2018-06" db="EMBL/GenBank/DDBJ databases">
        <authorList>
            <person name="Zhirakovskaya E."/>
        </authorList>
    </citation>
    <scope>NUCLEOTIDE SEQUENCE</scope>
</reference>
<name>A0A3B0ZRA8_9ZZZZ</name>
<gene>
    <name evidence="1" type="ORF">MNBD_GAMMA16-1774</name>
</gene>
<protein>
    <recommendedName>
        <fullName evidence="2">DUF4398 domain-containing protein</fullName>
    </recommendedName>
</protein>
<evidence type="ECO:0008006" key="2">
    <source>
        <dbReference type="Google" id="ProtNLM"/>
    </source>
</evidence>
<proteinExistence type="predicted"/>
<dbReference type="EMBL" id="UOFO01000030">
    <property type="protein sequence ID" value="VAW83954.1"/>
    <property type="molecule type" value="Genomic_DNA"/>
</dbReference>
<sequence length="151" mass="16416">MCLQSYPLVFFFLLLVGCASYPTQELSNARQALKAAQDADAAHHAPIHLNKATELLSNAEHALEPKDLSYARARNNALASKTEAIKARKLSLAFALTIKELNDRPLSIPVHNEASQLLEQAKDAAQSGDDILASSLISQARTVIQTNIKEP</sequence>
<dbReference type="Gene3D" id="1.20.1270.390">
    <property type="match status" value="1"/>
</dbReference>
<evidence type="ECO:0000313" key="1">
    <source>
        <dbReference type="EMBL" id="VAW83954.1"/>
    </source>
</evidence>